<dbReference type="Proteomes" id="UP000566819">
    <property type="component" value="Unassembled WGS sequence"/>
</dbReference>
<dbReference type="Pfam" id="PF23658">
    <property type="entry name" value="PDZ_CPAF_rel"/>
    <property type="match status" value="1"/>
</dbReference>
<accession>A0A8H4VXB8</accession>
<feature type="region of interest" description="Disordered" evidence="1">
    <location>
        <begin position="667"/>
        <end position="689"/>
    </location>
</feature>
<sequence>MHHKISAVLFLWLSISLLWVEASAQLNNPGSVCSRIQDLQHSAQTASPMNTPVAIPIKATLDCLQNITFPSAVSQMLNDMSPYLDWQTDLADLSRPPSEYAYLPHDLKARLAEVKDRVSKNLYRNNHEFEVDMFEKVFAPAHSGHLIWYPSLLYNPFSWSRRVSLVSISSNRTELPERIFFYRDIISSPSTASPLTLINGVAAAKFLEDLVFATASQDPDAGYNAMFYSKPQLAAKISNGGYFAGGGRPNMIYPGENTTYTFRNGTIVTYDNVALLKYDFSGANTNDIFQSRYGAQGTSSGKVTFPFDSAGYPTPVVTSKDKVISGYYLADGLEDTAVLSVLSFEPSSVAEFQAVAQTFLADAVRDGKTKLVVDLSANNGGYILSGYDLFRQIFPQTQQIDYTRYRENDLLLAYAKGFAQLGDLDPSTASRAEIIARQNSYDYRYDLDKTGQHFPSYEAKFNPNPYKGSNFTALQRWDLDNPLTTTDTTYGFGIEITGYGSRNNFTQPFAAKDVIMLSDGFCASTCGLFSDFMRNQGGVKSIVMGGRPSKRPMQAVGGVRGGLLITWSGLKSEYQRVVRGLSNFGSSLQPPDSAWSRASKAGLNIRDVILPNHVDDGLPAQFIVENADCRLFYTRDMILDVVNIWKAAAKAAFRGASCVVGGLPQPTAQSKMNSRPFQNGPPAQRPKAVEFTKETVTKDEAWLSRHGRKAFE</sequence>
<dbReference type="PANTHER" id="PTHR37049:SF4">
    <property type="entry name" value="RHODANESE DOMAIN-CONTAINING PROTEIN"/>
    <property type="match status" value="1"/>
</dbReference>
<evidence type="ECO:0000313" key="5">
    <source>
        <dbReference type="Proteomes" id="UP000566819"/>
    </source>
</evidence>
<dbReference type="InterPro" id="IPR052766">
    <property type="entry name" value="S41A_metabolite_peptidase"/>
</dbReference>
<proteinExistence type="predicted"/>
<dbReference type="InterPro" id="IPR056186">
    <property type="entry name" value="PDZ_CPAF-rel"/>
</dbReference>
<dbReference type="AlphaFoldDB" id="A0A8H4VXB8"/>
<feature type="signal peptide" evidence="2">
    <location>
        <begin position="1"/>
        <end position="24"/>
    </location>
</feature>
<dbReference type="Gene3D" id="3.90.226.10">
    <property type="entry name" value="2-enoyl-CoA Hydratase, Chain A, domain 1"/>
    <property type="match status" value="1"/>
</dbReference>
<evidence type="ECO:0000313" key="4">
    <source>
        <dbReference type="EMBL" id="KAF4626036.1"/>
    </source>
</evidence>
<dbReference type="EMBL" id="JAAMPI010001240">
    <property type="protein sequence ID" value="KAF4626036.1"/>
    <property type="molecule type" value="Genomic_DNA"/>
</dbReference>
<gene>
    <name evidence="4" type="ORF">G7Y89_g12127</name>
</gene>
<dbReference type="InterPro" id="IPR029045">
    <property type="entry name" value="ClpP/crotonase-like_dom_sf"/>
</dbReference>
<evidence type="ECO:0000256" key="1">
    <source>
        <dbReference type="SAM" id="MobiDB-lite"/>
    </source>
</evidence>
<feature type="compositionally biased region" description="Polar residues" evidence="1">
    <location>
        <begin position="667"/>
        <end position="677"/>
    </location>
</feature>
<dbReference type="OrthoDB" id="27214at2759"/>
<feature type="domain" description="CPAF-like PDZ" evidence="3">
    <location>
        <begin position="158"/>
        <end position="280"/>
    </location>
</feature>
<evidence type="ECO:0000256" key="2">
    <source>
        <dbReference type="SAM" id="SignalP"/>
    </source>
</evidence>
<reference evidence="4 5" key="1">
    <citation type="submission" date="2020-03" db="EMBL/GenBank/DDBJ databases">
        <title>Draft Genome Sequence of Cudoniella acicularis.</title>
        <authorList>
            <person name="Buettner E."/>
            <person name="Kellner H."/>
        </authorList>
    </citation>
    <scope>NUCLEOTIDE SEQUENCE [LARGE SCALE GENOMIC DNA]</scope>
    <source>
        <strain evidence="4 5">DSM 108380</strain>
    </source>
</reference>
<evidence type="ECO:0000259" key="3">
    <source>
        <dbReference type="Pfam" id="PF23658"/>
    </source>
</evidence>
<organism evidence="4 5">
    <name type="scientific">Cudoniella acicularis</name>
    <dbReference type="NCBI Taxonomy" id="354080"/>
    <lineage>
        <taxon>Eukaryota</taxon>
        <taxon>Fungi</taxon>
        <taxon>Dikarya</taxon>
        <taxon>Ascomycota</taxon>
        <taxon>Pezizomycotina</taxon>
        <taxon>Leotiomycetes</taxon>
        <taxon>Helotiales</taxon>
        <taxon>Tricladiaceae</taxon>
        <taxon>Cudoniella</taxon>
    </lineage>
</organism>
<protein>
    <recommendedName>
        <fullName evidence="3">CPAF-like PDZ domain-containing protein</fullName>
    </recommendedName>
</protein>
<keyword evidence="5" id="KW-1185">Reference proteome</keyword>
<comment type="caution">
    <text evidence="4">The sequence shown here is derived from an EMBL/GenBank/DDBJ whole genome shotgun (WGS) entry which is preliminary data.</text>
</comment>
<name>A0A8H4VXB8_9HELO</name>
<keyword evidence="2" id="KW-0732">Signal</keyword>
<dbReference type="SUPFAM" id="SSF52096">
    <property type="entry name" value="ClpP/crotonase"/>
    <property type="match status" value="1"/>
</dbReference>
<dbReference type="PANTHER" id="PTHR37049">
    <property type="entry name" value="PEPTIDASE S41 FAMILY PROTEIN"/>
    <property type="match status" value="1"/>
</dbReference>
<feature type="chain" id="PRO_5034500527" description="CPAF-like PDZ domain-containing protein" evidence="2">
    <location>
        <begin position="25"/>
        <end position="712"/>
    </location>
</feature>